<protein>
    <submittedName>
        <fullName evidence="8">RagB/SusD family nutrient uptake outer membrane protein</fullName>
    </submittedName>
</protein>
<feature type="domain" description="SusD-like N-terminal" evidence="7">
    <location>
        <begin position="26"/>
        <end position="229"/>
    </location>
</feature>
<dbReference type="EMBL" id="QCYK01000002">
    <property type="protein sequence ID" value="PUZ24733.1"/>
    <property type="molecule type" value="Genomic_DNA"/>
</dbReference>
<evidence type="ECO:0000256" key="2">
    <source>
        <dbReference type="ARBA" id="ARBA00006275"/>
    </source>
</evidence>
<dbReference type="Pfam" id="PF07980">
    <property type="entry name" value="SusD_RagB"/>
    <property type="match status" value="1"/>
</dbReference>
<name>A0A2T7BES9_9BACT</name>
<evidence type="ECO:0000313" key="9">
    <source>
        <dbReference type="Proteomes" id="UP000244450"/>
    </source>
</evidence>
<dbReference type="OrthoDB" id="5694214at2"/>
<dbReference type="CDD" id="cd08977">
    <property type="entry name" value="SusD"/>
    <property type="match status" value="1"/>
</dbReference>
<feature type="domain" description="RagB/SusD" evidence="6">
    <location>
        <begin position="359"/>
        <end position="513"/>
    </location>
</feature>
<dbReference type="GO" id="GO:0009279">
    <property type="term" value="C:cell outer membrane"/>
    <property type="evidence" value="ECO:0007669"/>
    <property type="project" value="UniProtKB-SubCell"/>
</dbReference>
<keyword evidence="4" id="KW-0472">Membrane</keyword>
<dbReference type="Proteomes" id="UP000244450">
    <property type="component" value="Unassembled WGS sequence"/>
</dbReference>
<organism evidence="8 9">
    <name type="scientific">Chitinophaga parva</name>
    <dbReference type="NCBI Taxonomy" id="2169414"/>
    <lineage>
        <taxon>Bacteria</taxon>
        <taxon>Pseudomonadati</taxon>
        <taxon>Bacteroidota</taxon>
        <taxon>Chitinophagia</taxon>
        <taxon>Chitinophagales</taxon>
        <taxon>Chitinophagaceae</taxon>
        <taxon>Chitinophaga</taxon>
    </lineage>
</organism>
<evidence type="ECO:0000256" key="4">
    <source>
        <dbReference type="ARBA" id="ARBA00023136"/>
    </source>
</evidence>
<sequence>MKHIIPSIGKLGLLGGALLLATGCSKFLDEQDKSHYTQDNYFQTADQAEASINTLYANLRFVSDGSGTYGESPFMMLEFPTGLCNTEVGQSQYNNDLRNLTADAENAYFYNWWRNSYKAIANANLSIARIPAVKMDAARQKELLGEAYFNRAFHYYNLVRMFGKVPLITTPTTDGTSDSIYVKRNTEEEVYNQIVSDLQQAEQAGLPNTDPAGRASLGATKSLLSSVYLTMAGFPLQKGQAYYQKAADKAREVIDAKWYSLFPEYKSLHDRLVKNTGEQIFQNQYLLGVFNNTLTAWFLPRSQHVSGFSDEYGSIYPVDEFYASFEKNDKRTQEYQFFYSKYSKIVNGVRSKDSLPLGHNYIYKYFDESAVLGTPQSDINWTFLRYAEVLLIFAEAQNAAGGPNAAVFAAVDAVRSRAQLPTLEAQGITSQDAVQQAIWKERYHELCFENKTWFDMVRTRKVYNLTTGGFDNFAGHRFTYNGGNSVLSEKYYYFGVPQREKDNNKNLDQNTGWERK</sequence>
<dbReference type="AlphaFoldDB" id="A0A2T7BES9"/>
<keyword evidence="3" id="KW-0732">Signal</keyword>
<keyword evidence="5" id="KW-0998">Cell outer membrane</keyword>
<evidence type="ECO:0000256" key="1">
    <source>
        <dbReference type="ARBA" id="ARBA00004442"/>
    </source>
</evidence>
<evidence type="ECO:0000259" key="6">
    <source>
        <dbReference type="Pfam" id="PF07980"/>
    </source>
</evidence>
<evidence type="ECO:0000259" key="7">
    <source>
        <dbReference type="Pfam" id="PF14322"/>
    </source>
</evidence>
<dbReference type="InterPro" id="IPR033985">
    <property type="entry name" value="SusD-like_N"/>
</dbReference>
<dbReference type="SUPFAM" id="SSF48452">
    <property type="entry name" value="TPR-like"/>
    <property type="match status" value="1"/>
</dbReference>
<proteinExistence type="inferred from homology"/>
<comment type="similarity">
    <text evidence="2">Belongs to the SusD family.</text>
</comment>
<keyword evidence="9" id="KW-1185">Reference proteome</keyword>
<dbReference type="InterPro" id="IPR011990">
    <property type="entry name" value="TPR-like_helical_dom_sf"/>
</dbReference>
<dbReference type="Gene3D" id="1.25.40.390">
    <property type="match status" value="1"/>
</dbReference>
<evidence type="ECO:0000313" key="8">
    <source>
        <dbReference type="EMBL" id="PUZ24733.1"/>
    </source>
</evidence>
<comment type="caution">
    <text evidence="8">The sequence shown here is derived from an EMBL/GenBank/DDBJ whole genome shotgun (WGS) entry which is preliminary data.</text>
</comment>
<accession>A0A2T7BES9</accession>
<dbReference type="RefSeq" id="WP_108686574.1">
    <property type="nucleotide sequence ID" value="NZ_QCYK01000002.1"/>
</dbReference>
<evidence type="ECO:0000256" key="5">
    <source>
        <dbReference type="ARBA" id="ARBA00023237"/>
    </source>
</evidence>
<dbReference type="PROSITE" id="PS51257">
    <property type="entry name" value="PROKAR_LIPOPROTEIN"/>
    <property type="match status" value="1"/>
</dbReference>
<comment type="subcellular location">
    <subcellularLocation>
        <location evidence="1">Cell outer membrane</location>
    </subcellularLocation>
</comment>
<gene>
    <name evidence="8" type="ORF">DCC81_10340</name>
</gene>
<dbReference type="Pfam" id="PF14322">
    <property type="entry name" value="SusD-like_3"/>
    <property type="match status" value="1"/>
</dbReference>
<reference evidence="8 9" key="1">
    <citation type="submission" date="2018-04" db="EMBL/GenBank/DDBJ databases">
        <title>Chitinophaga fuyangensis sp. nov., isolated from soil in a chemical factory.</title>
        <authorList>
            <person name="Chen K."/>
        </authorList>
    </citation>
    <scope>NUCLEOTIDE SEQUENCE [LARGE SCALE GENOMIC DNA]</scope>
    <source>
        <strain evidence="8 9">LY-1</strain>
    </source>
</reference>
<evidence type="ECO:0000256" key="3">
    <source>
        <dbReference type="ARBA" id="ARBA00022729"/>
    </source>
</evidence>
<dbReference type="InterPro" id="IPR012944">
    <property type="entry name" value="SusD_RagB_dom"/>
</dbReference>